<proteinExistence type="inferred from homology"/>
<dbReference type="OrthoDB" id="278204at2"/>
<sequence>MGYTLHPGAENDIAGALDFYLEHAGMTVAKRFLDEFERVAILLVQHPGFGTPTTRGRRSFPLKVFPYSVVYRVVDSEIRILLIRHQRQRPGYAGSRR</sequence>
<dbReference type="Gene3D" id="3.30.2310.20">
    <property type="entry name" value="RelE-like"/>
    <property type="match status" value="1"/>
</dbReference>
<dbReference type="Proteomes" id="UP000260665">
    <property type="component" value="Unassembled WGS sequence"/>
</dbReference>
<dbReference type="RefSeq" id="WP_117179746.1">
    <property type="nucleotide sequence ID" value="NZ_QFZK01000018.1"/>
</dbReference>
<dbReference type="InterPro" id="IPR051803">
    <property type="entry name" value="TA_system_RelE-like_toxin"/>
</dbReference>
<dbReference type="InterPro" id="IPR035093">
    <property type="entry name" value="RelE/ParE_toxin_dom_sf"/>
</dbReference>
<evidence type="ECO:0000313" key="3">
    <source>
        <dbReference type="EMBL" id="RFO95306.1"/>
    </source>
</evidence>
<accession>A0A3E1R7H2</accession>
<keyword evidence="2" id="KW-1277">Toxin-antitoxin system</keyword>
<reference evidence="3 4" key="1">
    <citation type="submission" date="2018-05" db="EMBL/GenBank/DDBJ databases">
        <title>Rhodoferax soyangensis sp.nov., isolated from an oligotrophic freshwater lake.</title>
        <authorList>
            <person name="Park M."/>
        </authorList>
    </citation>
    <scope>NUCLEOTIDE SEQUENCE [LARGE SCALE GENOMIC DNA]</scope>
    <source>
        <strain evidence="3 4">IMCC26218</strain>
    </source>
</reference>
<dbReference type="InterPro" id="IPR007712">
    <property type="entry name" value="RelE/ParE_toxin"/>
</dbReference>
<keyword evidence="4" id="KW-1185">Reference proteome</keyword>
<comment type="caution">
    <text evidence="3">The sequence shown here is derived from an EMBL/GenBank/DDBJ whole genome shotgun (WGS) entry which is preliminary data.</text>
</comment>
<organism evidence="3 4">
    <name type="scientific">Rhodoferax lacus</name>
    <dbReference type="NCBI Taxonomy" id="2184758"/>
    <lineage>
        <taxon>Bacteria</taxon>
        <taxon>Pseudomonadati</taxon>
        <taxon>Pseudomonadota</taxon>
        <taxon>Betaproteobacteria</taxon>
        <taxon>Burkholderiales</taxon>
        <taxon>Comamonadaceae</taxon>
        <taxon>Rhodoferax</taxon>
    </lineage>
</organism>
<dbReference type="EMBL" id="QFZK01000018">
    <property type="protein sequence ID" value="RFO95306.1"/>
    <property type="molecule type" value="Genomic_DNA"/>
</dbReference>
<comment type="similarity">
    <text evidence="1">Belongs to the RelE toxin family.</text>
</comment>
<name>A0A3E1R7H2_9BURK</name>
<evidence type="ECO:0000313" key="4">
    <source>
        <dbReference type="Proteomes" id="UP000260665"/>
    </source>
</evidence>
<evidence type="ECO:0000256" key="1">
    <source>
        <dbReference type="ARBA" id="ARBA00006226"/>
    </source>
</evidence>
<dbReference type="PANTHER" id="PTHR33755">
    <property type="entry name" value="TOXIN PARE1-RELATED"/>
    <property type="match status" value="1"/>
</dbReference>
<protein>
    <submittedName>
        <fullName evidence="3">Type II toxin-antitoxin system RelE/ParE family toxin</fullName>
    </submittedName>
</protein>
<dbReference type="AlphaFoldDB" id="A0A3E1R7H2"/>
<dbReference type="Pfam" id="PF05016">
    <property type="entry name" value="ParE_toxin"/>
    <property type="match status" value="1"/>
</dbReference>
<evidence type="ECO:0000256" key="2">
    <source>
        <dbReference type="ARBA" id="ARBA00022649"/>
    </source>
</evidence>
<gene>
    <name evidence="3" type="ORF">DIC66_18930</name>
</gene>